<feature type="domain" description="Core-binding (CB)" evidence="7">
    <location>
        <begin position="60"/>
        <end position="141"/>
    </location>
</feature>
<dbReference type="InterPro" id="IPR050090">
    <property type="entry name" value="Tyrosine_recombinase_XerCD"/>
</dbReference>
<dbReference type="GO" id="GO:0006310">
    <property type="term" value="P:DNA recombination"/>
    <property type="evidence" value="ECO:0007669"/>
    <property type="project" value="UniProtKB-KW"/>
</dbReference>
<reference evidence="9" key="3">
    <citation type="journal article" date="2022" name="BMC Genomics">
        <title>Comparative genome analysis of mycobacteria focusing on tRNA and non-coding RNA.</title>
        <authorList>
            <person name="Behra P.R.K."/>
            <person name="Pettersson B.M.F."/>
            <person name="Ramesh M."/>
            <person name="Das S."/>
            <person name="Dasgupta S."/>
            <person name="Kirsebom L.A."/>
        </authorList>
    </citation>
    <scope>NUCLEOTIDE SEQUENCE</scope>
    <source>
        <strain evidence="9">DSM 44203</strain>
    </source>
</reference>
<dbReference type="SUPFAM" id="SSF56349">
    <property type="entry name" value="DNA breaking-rejoining enzymes"/>
    <property type="match status" value="1"/>
</dbReference>
<comment type="similarity">
    <text evidence="1">Belongs to the 'phage' integrase family.</text>
</comment>
<dbReference type="Gene3D" id="1.10.443.10">
    <property type="entry name" value="Intergrase catalytic core"/>
    <property type="match status" value="1"/>
</dbReference>
<evidence type="ECO:0000256" key="1">
    <source>
        <dbReference type="ARBA" id="ARBA00008857"/>
    </source>
</evidence>
<dbReference type="PANTHER" id="PTHR30349">
    <property type="entry name" value="PHAGE INTEGRASE-RELATED"/>
    <property type="match status" value="1"/>
</dbReference>
<proteinExistence type="inferred from homology"/>
<evidence type="ECO:0000256" key="5">
    <source>
        <dbReference type="PROSITE-ProRule" id="PRU01248"/>
    </source>
</evidence>
<evidence type="ECO:0000256" key="2">
    <source>
        <dbReference type="ARBA" id="ARBA00022908"/>
    </source>
</evidence>
<dbReference type="InterPro" id="IPR004107">
    <property type="entry name" value="Integrase_SAM-like_N"/>
</dbReference>
<dbReference type="Proteomes" id="UP001207528">
    <property type="component" value="Unassembled WGS sequence"/>
</dbReference>
<dbReference type="InterPro" id="IPR010998">
    <property type="entry name" value="Integrase_recombinase_N"/>
</dbReference>
<dbReference type="EMBL" id="JACKTI010000028">
    <property type="protein sequence ID" value="MCV7023536.1"/>
    <property type="molecule type" value="Genomic_DNA"/>
</dbReference>
<dbReference type="EMBL" id="BCTA01000086">
    <property type="protein sequence ID" value="GAT12029.1"/>
    <property type="molecule type" value="Genomic_DNA"/>
</dbReference>
<evidence type="ECO:0000313" key="11">
    <source>
        <dbReference type="Proteomes" id="UP001207528"/>
    </source>
</evidence>
<keyword evidence="4" id="KW-0233">DNA recombination</keyword>
<dbReference type="PANTHER" id="PTHR30349:SF64">
    <property type="entry name" value="PROPHAGE INTEGRASE INTD-RELATED"/>
    <property type="match status" value="1"/>
</dbReference>
<keyword evidence="3 5" id="KW-0238">DNA-binding</keyword>
<dbReference type="Gene3D" id="1.10.150.130">
    <property type="match status" value="1"/>
</dbReference>
<evidence type="ECO:0000313" key="10">
    <source>
        <dbReference type="Proteomes" id="UP000069773"/>
    </source>
</evidence>
<reference evidence="8 10" key="1">
    <citation type="journal article" date="2016" name="Genome Announc.">
        <title>Draft Genome Sequences of Five Rapidly Growing Mycobacterium Species, M. thermoresistibile, M. fortuitum subsp. acetamidolyticum, M. canariasense, M. brisbanense, and M. novocastrense.</title>
        <authorList>
            <person name="Katahira K."/>
            <person name="Ogura Y."/>
            <person name="Gotoh Y."/>
            <person name="Hayashi T."/>
        </authorList>
    </citation>
    <scope>NUCLEOTIDE SEQUENCE [LARGE SCALE GENOMIC DNA]</scope>
    <source>
        <strain evidence="8 10">JCM18114</strain>
    </source>
</reference>
<evidence type="ECO:0000256" key="3">
    <source>
        <dbReference type="ARBA" id="ARBA00023125"/>
    </source>
</evidence>
<dbReference type="CDD" id="cd01189">
    <property type="entry name" value="INT_ICEBs1_C_like"/>
    <property type="match status" value="1"/>
</dbReference>
<dbReference type="Pfam" id="PF00589">
    <property type="entry name" value="Phage_integrase"/>
    <property type="match status" value="1"/>
</dbReference>
<keyword evidence="2" id="KW-0229">DNA integration</keyword>
<dbReference type="Pfam" id="PF14659">
    <property type="entry name" value="Phage_int_SAM_3"/>
    <property type="match status" value="1"/>
</dbReference>
<dbReference type="InterPro" id="IPR013762">
    <property type="entry name" value="Integrase-like_cat_sf"/>
</dbReference>
<reference evidence="9" key="2">
    <citation type="submission" date="2020-07" db="EMBL/GenBank/DDBJ databases">
        <authorList>
            <person name="Pettersson B.M.F."/>
            <person name="Behra P.R.K."/>
            <person name="Ramesh M."/>
            <person name="Das S."/>
            <person name="Dasgupta S."/>
            <person name="Kirsebom L.A."/>
        </authorList>
    </citation>
    <scope>NUCLEOTIDE SEQUENCE</scope>
    <source>
        <strain evidence="9">DSM 44203</strain>
    </source>
</reference>
<sequence length="361" mass="40480">MSIQRRETKEGVRYDVQWRLPDRTKRNKTFSTERAAKQFEARLVTSSASGESLDPRGGGTELETVYRSWIASRPDLSAKVRRGYEDNWRLRIQPRFGNWPIAKIDHESIQRWVNEMSASGLSPRTVRWTHTVLRMSLDYAVDDGRLIAKNPATRTKFPPMRRTTHVYLTASEVAQLSDACGAQGDVVLILAYTGLRFGELTGLNVEDIDIAARRIRICRSITQVGGRLVEGNPKSEAGRRSVPIPERLVPALKARLESRPPGAPAVASPRGSRLGLENWKRSVNWKVAIAKIGRDKMRVHDLRHTYASLSRRAGADLRLLQKAMGHASITVTAHIYADLFDDELDNIAAALDSLDDVGQDH</sequence>
<dbReference type="InterPro" id="IPR044068">
    <property type="entry name" value="CB"/>
</dbReference>
<dbReference type="InterPro" id="IPR002104">
    <property type="entry name" value="Integrase_catalytic"/>
</dbReference>
<dbReference type="Proteomes" id="UP000069773">
    <property type="component" value="Unassembled WGS sequence"/>
</dbReference>
<keyword evidence="10" id="KW-1185">Reference proteome</keyword>
<evidence type="ECO:0000313" key="9">
    <source>
        <dbReference type="EMBL" id="MCV7023536.1"/>
    </source>
</evidence>
<evidence type="ECO:0000313" key="8">
    <source>
        <dbReference type="EMBL" id="GAT12029.1"/>
    </source>
</evidence>
<organism evidence="9 11">
    <name type="scientific">Mycolicibacterium novocastrense</name>
    <name type="common">Mycobacterium novocastrense</name>
    <dbReference type="NCBI Taxonomy" id="59813"/>
    <lineage>
        <taxon>Bacteria</taxon>
        <taxon>Bacillati</taxon>
        <taxon>Actinomycetota</taxon>
        <taxon>Actinomycetes</taxon>
        <taxon>Mycobacteriales</taxon>
        <taxon>Mycobacteriaceae</taxon>
        <taxon>Mycolicibacterium</taxon>
    </lineage>
</organism>
<dbReference type="AlphaFoldDB" id="A0AAW5SJ41"/>
<dbReference type="GO" id="GO:0015074">
    <property type="term" value="P:DNA integration"/>
    <property type="evidence" value="ECO:0007669"/>
    <property type="project" value="UniProtKB-KW"/>
</dbReference>
<dbReference type="GO" id="GO:0003677">
    <property type="term" value="F:DNA binding"/>
    <property type="evidence" value="ECO:0007669"/>
    <property type="project" value="UniProtKB-UniRule"/>
</dbReference>
<comment type="caution">
    <text evidence="9">The sequence shown here is derived from an EMBL/GenBank/DDBJ whole genome shotgun (WGS) entry which is preliminary data.</text>
</comment>
<name>A0AAW5SJ41_MYCNV</name>
<accession>A0AAW5SJ41</accession>
<dbReference type="PROSITE" id="PS51898">
    <property type="entry name" value="TYR_RECOMBINASE"/>
    <property type="match status" value="1"/>
</dbReference>
<feature type="domain" description="Tyr recombinase" evidence="6">
    <location>
        <begin position="163"/>
        <end position="349"/>
    </location>
</feature>
<evidence type="ECO:0000259" key="6">
    <source>
        <dbReference type="PROSITE" id="PS51898"/>
    </source>
</evidence>
<dbReference type="PROSITE" id="PS51900">
    <property type="entry name" value="CB"/>
    <property type="match status" value="1"/>
</dbReference>
<evidence type="ECO:0000259" key="7">
    <source>
        <dbReference type="PROSITE" id="PS51900"/>
    </source>
</evidence>
<dbReference type="InterPro" id="IPR011010">
    <property type="entry name" value="DNA_brk_join_enz"/>
</dbReference>
<evidence type="ECO:0000256" key="4">
    <source>
        <dbReference type="ARBA" id="ARBA00023172"/>
    </source>
</evidence>
<gene>
    <name evidence="9" type="ORF">H7I77_09250</name>
    <name evidence="8" type="ORF">RMCN_5162</name>
</gene>
<protein>
    <submittedName>
        <fullName evidence="8">Prophage integrase</fullName>
    </submittedName>
    <submittedName>
        <fullName evidence="9">Site-specific integrase</fullName>
    </submittedName>
</protein>